<evidence type="ECO:0000256" key="4">
    <source>
        <dbReference type="PROSITE-ProRule" id="PRU00325"/>
    </source>
</evidence>
<organism evidence="6 7">
    <name type="scientific">Zostera marina</name>
    <name type="common">Eelgrass</name>
    <dbReference type="NCBI Taxonomy" id="29655"/>
    <lineage>
        <taxon>Eukaryota</taxon>
        <taxon>Viridiplantae</taxon>
        <taxon>Streptophyta</taxon>
        <taxon>Embryophyta</taxon>
        <taxon>Tracheophyta</taxon>
        <taxon>Spermatophyta</taxon>
        <taxon>Magnoliopsida</taxon>
        <taxon>Liliopsida</taxon>
        <taxon>Zosteraceae</taxon>
        <taxon>Zostera</taxon>
    </lineage>
</organism>
<dbReference type="Proteomes" id="UP000036987">
    <property type="component" value="Unassembled WGS sequence"/>
</dbReference>
<comment type="caution">
    <text evidence="6">The sequence shown here is derived from an EMBL/GenBank/DDBJ whole genome shotgun (WGS) entry which is preliminary data.</text>
</comment>
<dbReference type="Pfam" id="PF04434">
    <property type="entry name" value="SWIM"/>
    <property type="match status" value="1"/>
</dbReference>
<dbReference type="InterPro" id="IPR007527">
    <property type="entry name" value="Znf_SWIM"/>
</dbReference>
<dbReference type="OrthoDB" id="124789at2759"/>
<accession>A0A0K9NT54</accession>
<keyword evidence="2 4" id="KW-0863">Zinc-finger</keyword>
<keyword evidence="1" id="KW-0479">Metal-binding</keyword>
<reference evidence="7" key="1">
    <citation type="journal article" date="2016" name="Nature">
        <title>The genome of the seagrass Zostera marina reveals angiosperm adaptation to the sea.</title>
        <authorList>
            <person name="Olsen J.L."/>
            <person name="Rouze P."/>
            <person name="Verhelst B."/>
            <person name="Lin Y.-C."/>
            <person name="Bayer T."/>
            <person name="Collen J."/>
            <person name="Dattolo E."/>
            <person name="De Paoli E."/>
            <person name="Dittami S."/>
            <person name="Maumus F."/>
            <person name="Michel G."/>
            <person name="Kersting A."/>
            <person name="Lauritano C."/>
            <person name="Lohaus R."/>
            <person name="Toepel M."/>
            <person name="Tonon T."/>
            <person name="Vanneste K."/>
            <person name="Amirebrahimi M."/>
            <person name="Brakel J."/>
            <person name="Bostroem C."/>
            <person name="Chovatia M."/>
            <person name="Grimwood J."/>
            <person name="Jenkins J.W."/>
            <person name="Jueterbock A."/>
            <person name="Mraz A."/>
            <person name="Stam W.T."/>
            <person name="Tice H."/>
            <person name="Bornberg-Bauer E."/>
            <person name="Green P.J."/>
            <person name="Pearson G.A."/>
            <person name="Procaccini G."/>
            <person name="Duarte C.M."/>
            <person name="Schmutz J."/>
            <person name="Reusch T.B.H."/>
            <person name="Van de Peer Y."/>
        </authorList>
    </citation>
    <scope>NUCLEOTIDE SEQUENCE [LARGE SCALE GENOMIC DNA]</scope>
    <source>
        <strain evidence="7">cv. Finnish</strain>
    </source>
</reference>
<gene>
    <name evidence="6" type="ORF">ZOSMA_62G00190</name>
</gene>
<dbReference type="PROSITE" id="PS50966">
    <property type="entry name" value="ZF_SWIM"/>
    <property type="match status" value="1"/>
</dbReference>
<dbReference type="AlphaFoldDB" id="A0A0K9NT54"/>
<dbReference type="GO" id="GO:0008270">
    <property type="term" value="F:zinc ion binding"/>
    <property type="evidence" value="ECO:0007669"/>
    <property type="project" value="UniProtKB-KW"/>
</dbReference>
<dbReference type="InterPro" id="IPR006564">
    <property type="entry name" value="Znf_PMZ"/>
</dbReference>
<evidence type="ECO:0000256" key="3">
    <source>
        <dbReference type="ARBA" id="ARBA00022833"/>
    </source>
</evidence>
<sequence>MKNTKQLVSSHKLYPLARLQTINGTQIPTCSCGMFTSKNIPCRHIISLLNFFSITDLPTALTPNVEFKPKYNIIYF</sequence>
<keyword evidence="3" id="KW-0862">Zinc</keyword>
<name>A0A0K9NT54_ZOSMR</name>
<evidence type="ECO:0000256" key="1">
    <source>
        <dbReference type="ARBA" id="ARBA00022723"/>
    </source>
</evidence>
<dbReference type="EMBL" id="LFYR01001680">
    <property type="protein sequence ID" value="KMZ59986.1"/>
    <property type="molecule type" value="Genomic_DNA"/>
</dbReference>
<evidence type="ECO:0000313" key="7">
    <source>
        <dbReference type="Proteomes" id="UP000036987"/>
    </source>
</evidence>
<evidence type="ECO:0000256" key="2">
    <source>
        <dbReference type="ARBA" id="ARBA00022771"/>
    </source>
</evidence>
<proteinExistence type="predicted"/>
<evidence type="ECO:0000259" key="5">
    <source>
        <dbReference type="PROSITE" id="PS50966"/>
    </source>
</evidence>
<keyword evidence="7" id="KW-1185">Reference proteome</keyword>
<feature type="domain" description="SWIM-type" evidence="5">
    <location>
        <begin position="15"/>
        <end position="53"/>
    </location>
</feature>
<evidence type="ECO:0000313" key="6">
    <source>
        <dbReference type="EMBL" id="KMZ59986.1"/>
    </source>
</evidence>
<dbReference type="SMART" id="SM00575">
    <property type="entry name" value="ZnF_PMZ"/>
    <property type="match status" value="1"/>
</dbReference>
<protein>
    <recommendedName>
        <fullName evidence="5">SWIM-type domain-containing protein</fullName>
    </recommendedName>
</protein>